<evidence type="ECO:0000313" key="3">
    <source>
        <dbReference type="Proteomes" id="UP000050525"/>
    </source>
</evidence>
<gene>
    <name evidence="2" type="ORF">Y1Q_0017319</name>
</gene>
<proteinExistence type="predicted"/>
<protein>
    <submittedName>
        <fullName evidence="2">Uncharacterized protein</fullName>
    </submittedName>
</protein>
<name>A0A151MYL1_ALLMI</name>
<reference evidence="2 3" key="1">
    <citation type="journal article" date="2012" name="Genome Biol.">
        <title>Sequencing three crocodilian genomes to illuminate the evolution of archosaurs and amniotes.</title>
        <authorList>
            <person name="St John J.A."/>
            <person name="Braun E.L."/>
            <person name="Isberg S.R."/>
            <person name="Miles L.G."/>
            <person name="Chong A.Y."/>
            <person name="Gongora J."/>
            <person name="Dalzell P."/>
            <person name="Moran C."/>
            <person name="Bed'hom B."/>
            <person name="Abzhanov A."/>
            <person name="Burgess S.C."/>
            <person name="Cooksey A.M."/>
            <person name="Castoe T.A."/>
            <person name="Crawford N.G."/>
            <person name="Densmore L.D."/>
            <person name="Drew J.C."/>
            <person name="Edwards S.V."/>
            <person name="Faircloth B.C."/>
            <person name="Fujita M.K."/>
            <person name="Greenwold M.J."/>
            <person name="Hoffmann F.G."/>
            <person name="Howard J.M."/>
            <person name="Iguchi T."/>
            <person name="Janes D.E."/>
            <person name="Khan S.Y."/>
            <person name="Kohno S."/>
            <person name="de Koning A.J."/>
            <person name="Lance S.L."/>
            <person name="McCarthy F.M."/>
            <person name="McCormack J.E."/>
            <person name="Merchant M.E."/>
            <person name="Peterson D.G."/>
            <person name="Pollock D.D."/>
            <person name="Pourmand N."/>
            <person name="Raney B.J."/>
            <person name="Roessler K.A."/>
            <person name="Sanford J.R."/>
            <person name="Sawyer R.H."/>
            <person name="Schmidt C.J."/>
            <person name="Triplett E.W."/>
            <person name="Tuberville T.D."/>
            <person name="Venegas-Anaya M."/>
            <person name="Howard J.T."/>
            <person name="Jarvis E.D."/>
            <person name="Guillette L.J.Jr."/>
            <person name="Glenn T.C."/>
            <person name="Green R.E."/>
            <person name="Ray D.A."/>
        </authorList>
    </citation>
    <scope>NUCLEOTIDE SEQUENCE [LARGE SCALE GENOMIC DNA]</scope>
    <source>
        <strain evidence="2">KSC_2009_1</strain>
    </source>
</reference>
<feature type="region of interest" description="Disordered" evidence="1">
    <location>
        <begin position="109"/>
        <end position="129"/>
    </location>
</feature>
<organism evidence="2 3">
    <name type="scientific">Alligator mississippiensis</name>
    <name type="common">American alligator</name>
    <dbReference type="NCBI Taxonomy" id="8496"/>
    <lineage>
        <taxon>Eukaryota</taxon>
        <taxon>Metazoa</taxon>
        <taxon>Chordata</taxon>
        <taxon>Craniata</taxon>
        <taxon>Vertebrata</taxon>
        <taxon>Euteleostomi</taxon>
        <taxon>Archelosauria</taxon>
        <taxon>Archosauria</taxon>
        <taxon>Crocodylia</taxon>
        <taxon>Alligatoridae</taxon>
        <taxon>Alligatorinae</taxon>
        <taxon>Alligator</taxon>
    </lineage>
</organism>
<accession>A0A151MYL1</accession>
<comment type="caution">
    <text evidence="2">The sequence shown here is derived from an EMBL/GenBank/DDBJ whole genome shotgun (WGS) entry which is preliminary data.</text>
</comment>
<evidence type="ECO:0000313" key="2">
    <source>
        <dbReference type="EMBL" id="KYO29653.1"/>
    </source>
</evidence>
<dbReference type="EMBL" id="AKHW03004571">
    <property type="protein sequence ID" value="KYO29653.1"/>
    <property type="molecule type" value="Genomic_DNA"/>
</dbReference>
<dbReference type="AlphaFoldDB" id="A0A151MYL1"/>
<keyword evidence="3" id="KW-1185">Reference proteome</keyword>
<sequence>MKGSSPPTQSGGSICPAGDPYALQLQRLREQQPCERIRRRTDHCSMAPEPRGLCAKQCFSCSPGSDPDTLLSRDGVTRLALYAWTKLSRVAKEEEAEYGCLAMPQISASEASAQTSRVSPAGGDLSIRY</sequence>
<dbReference type="Proteomes" id="UP000050525">
    <property type="component" value="Unassembled WGS sequence"/>
</dbReference>
<evidence type="ECO:0000256" key="1">
    <source>
        <dbReference type="SAM" id="MobiDB-lite"/>
    </source>
</evidence>
<feature type="compositionally biased region" description="Polar residues" evidence="1">
    <location>
        <begin position="109"/>
        <end position="118"/>
    </location>
</feature>